<dbReference type="FunFam" id="1.10.150.20:FF:000010">
    <property type="entry name" value="DNA polymerase lambda"/>
    <property type="match status" value="1"/>
</dbReference>
<dbReference type="SUPFAM" id="SSF47802">
    <property type="entry name" value="DNA polymerase beta, N-terminal domain-like"/>
    <property type="match status" value="1"/>
</dbReference>
<evidence type="ECO:0000313" key="14">
    <source>
        <dbReference type="Proteomes" id="UP000014074"/>
    </source>
</evidence>
<dbReference type="InterPro" id="IPR001357">
    <property type="entry name" value="BRCT_dom"/>
</dbReference>
<organism evidence="13 14">
    <name type="scientific">Phaeoacremonium minimum (strain UCR-PA7)</name>
    <name type="common">Esca disease fungus</name>
    <name type="synonym">Togninia minima</name>
    <dbReference type="NCBI Taxonomy" id="1286976"/>
    <lineage>
        <taxon>Eukaryota</taxon>
        <taxon>Fungi</taxon>
        <taxon>Dikarya</taxon>
        <taxon>Ascomycota</taxon>
        <taxon>Pezizomycotina</taxon>
        <taxon>Sordariomycetes</taxon>
        <taxon>Sordariomycetidae</taxon>
        <taxon>Togniniales</taxon>
        <taxon>Togniniaceae</taxon>
        <taxon>Phaeoacremonium</taxon>
    </lineage>
</organism>
<evidence type="ECO:0000313" key="13">
    <source>
        <dbReference type="EMBL" id="EON96094.1"/>
    </source>
</evidence>
<dbReference type="GO" id="GO:0046872">
    <property type="term" value="F:metal ion binding"/>
    <property type="evidence" value="ECO:0007669"/>
    <property type="project" value="UniProtKB-UniRule"/>
</dbReference>
<keyword evidence="14" id="KW-1185">Reference proteome</keyword>
<dbReference type="OrthoDB" id="205514at2759"/>
<dbReference type="PRINTS" id="PR00869">
    <property type="entry name" value="DNAPOLX"/>
</dbReference>
<evidence type="ECO:0000256" key="8">
    <source>
        <dbReference type="ARBA" id="ARBA00023204"/>
    </source>
</evidence>
<dbReference type="PRINTS" id="PR00870">
    <property type="entry name" value="DNAPOLXBETA"/>
</dbReference>
<proteinExistence type="inferred from homology"/>
<dbReference type="EC" id="2.7.7.7" evidence="11"/>
<dbReference type="Gene3D" id="3.30.460.10">
    <property type="entry name" value="Beta Polymerase, domain 2"/>
    <property type="match status" value="1"/>
</dbReference>
<dbReference type="SUPFAM" id="SSF81301">
    <property type="entry name" value="Nucleotidyltransferase"/>
    <property type="match status" value="1"/>
</dbReference>
<dbReference type="InterPro" id="IPR002008">
    <property type="entry name" value="DNA_pol_X_beta-like"/>
</dbReference>
<feature type="domain" description="BRCT" evidence="12">
    <location>
        <begin position="116"/>
        <end position="141"/>
    </location>
</feature>
<keyword evidence="5" id="KW-0479">Metal-binding</keyword>
<gene>
    <name evidence="13" type="ORF">UCRPA7_8372</name>
</gene>
<evidence type="ECO:0000256" key="1">
    <source>
        <dbReference type="ARBA" id="ARBA00004123"/>
    </source>
</evidence>
<dbReference type="InterPro" id="IPR027421">
    <property type="entry name" value="DNA_pol_lamdba_lyase_dom_sf"/>
</dbReference>
<name>R8B9V0_PHAM7</name>
<dbReference type="FunFam" id="1.10.150.110:FF:000005">
    <property type="entry name" value="DNA polymerase POL4"/>
    <property type="match status" value="1"/>
</dbReference>
<dbReference type="Pfam" id="PF14716">
    <property type="entry name" value="HHH_8"/>
    <property type="match status" value="1"/>
</dbReference>
<dbReference type="InterPro" id="IPR018944">
    <property type="entry name" value="DNA_pol_lambd_fingers_domain"/>
</dbReference>
<evidence type="ECO:0000256" key="11">
    <source>
        <dbReference type="RuleBase" id="RU366014"/>
    </source>
</evidence>
<keyword evidence="3 11" id="KW-0808">Transferase</keyword>
<dbReference type="Pfam" id="PF14792">
    <property type="entry name" value="DNA_pol_B_palm"/>
    <property type="match status" value="1"/>
</dbReference>
<dbReference type="PROSITE" id="PS50172">
    <property type="entry name" value="BRCT"/>
    <property type="match status" value="1"/>
</dbReference>
<dbReference type="GO" id="GO:0003887">
    <property type="term" value="F:DNA-directed DNA polymerase activity"/>
    <property type="evidence" value="ECO:0007669"/>
    <property type="project" value="UniProtKB-UniRule"/>
</dbReference>
<dbReference type="Gene3D" id="1.10.150.110">
    <property type="entry name" value="DNA polymerase beta, N-terminal domain-like"/>
    <property type="match status" value="1"/>
</dbReference>
<dbReference type="InterPro" id="IPR037160">
    <property type="entry name" value="DNA_Pol_thumb_sf"/>
</dbReference>
<protein>
    <recommendedName>
        <fullName evidence="11">DNA polymerase</fullName>
        <ecNumber evidence="11">2.7.7.7</ecNumber>
    </recommendedName>
</protein>
<dbReference type="SUPFAM" id="SSF81585">
    <property type="entry name" value="PsbU/PolX domain-like"/>
    <property type="match status" value="1"/>
</dbReference>
<dbReference type="InterPro" id="IPR002054">
    <property type="entry name" value="DNA-dir_DNA_pol_X"/>
</dbReference>
<comment type="catalytic activity">
    <reaction evidence="10 11">
        <text>DNA(n) + a 2'-deoxyribonucleoside 5'-triphosphate = DNA(n+1) + diphosphate</text>
        <dbReference type="Rhea" id="RHEA:22508"/>
        <dbReference type="Rhea" id="RHEA-COMP:17339"/>
        <dbReference type="Rhea" id="RHEA-COMP:17340"/>
        <dbReference type="ChEBI" id="CHEBI:33019"/>
        <dbReference type="ChEBI" id="CHEBI:61560"/>
        <dbReference type="ChEBI" id="CHEBI:173112"/>
        <dbReference type="EC" id="2.7.7.7"/>
    </reaction>
</comment>
<dbReference type="Gene3D" id="1.10.150.20">
    <property type="entry name" value="5' to 3' exonuclease, C-terminal subdomain"/>
    <property type="match status" value="1"/>
</dbReference>
<dbReference type="GO" id="GO:0003677">
    <property type="term" value="F:DNA binding"/>
    <property type="evidence" value="ECO:0007669"/>
    <property type="project" value="UniProtKB-UniRule"/>
</dbReference>
<keyword evidence="9 11" id="KW-0539">Nucleus</keyword>
<reference evidence="14" key="1">
    <citation type="journal article" date="2013" name="Genome Announc.">
        <title>Draft genome sequence of the ascomycete Phaeoacremonium aleophilum strain UCR-PA7, a causal agent of the esca disease complex in grapevines.</title>
        <authorList>
            <person name="Blanco-Ulate B."/>
            <person name="Rolshausen P."/>
            <person name="Cantu D."/>
        </authorList>
    </citation>
    <scope>NUCLEOTIDE SEQUENCE [LARGE SCALE GENOMIC DNA]</scope>
    <source>
        <strain evidence="14">UCR-PA7</strain>
    </source>
</reference>
<dbReference type="GO" id="GO:0006303">
    <property type="term" value="P:double-strand break repair via nonhomologous end joining"/>
    <property type="evidence" value="ECO:0007669"/>
    <property type="project" value="TreeGrafter"/>
</dbReference>
<dbReference type="Gene3D" id="3.30.210.10">
    <property type="entry name" value="DNA polymerase, thumb domain"/>
    <property type="match status" value="1"/>
</dbReference>
<keyword evidence="8 11" id="KW-0234">DNA repair</keyword>
<dbReference type="InterPro" id="IPR029398">
    <property type="entry name" value="PolB_thumb"/>
</dbReference>
<dbReference type="CDD" id="cd00141">
    <property type="entry name" value="NT_POLXc"/>
    <property type="match status" value="1"/>
</dbReference>
<dbReference type="KEGG" id="tmn:UCRPA7_8372"/>
<keyword evidence="7 11" id="KW-0239">DNA-directed DNA polymerase</keyword>
<dbReference type="GeneID" id="19329216"/>
<evidence type="ECO:0000256" key="2">
    <source>
        <dbReference type="ARBA" id="ARBA00008323"/>
    </source>
</evidence>
<dbReference type="InterPro" id="IPR028207">
    <property type="entry name" value="DNA_pol_B_palm_palm"/>
</dbReference>
<evidence type="ECO:0000256" key="5">
    <source>
        <dbReference type="ARBA" id="ARBA00022723"/>
    </source>
</evidence>
<evidence type="ECO:0000256" key="7">
    <source>
        <dbReference type="ARBA" id="ARBA00022932"/>
    </source>
</evidence>
<dbReference type="Pfam" id="PF10391">
    <property type="entry name" value="DNA_pol_lambd_f"/>
    <property type="match status" value="1"/>
</dbReference>
<comment type="subcellular location">
    <subcellularLocation>
        <location evidence="1 11">Nucleus</location>
    </subcellularLocation>
</comment>
<evidence type="ECO:0000256" key="3">
    <source>
        <dbReference type="ARBA" id="ARBA00022679"/>
    </source>
</evidence>
<keyword evidence="4 11" id="KW-0548">Nucleotidyltransferase</keyword>
<keyword evidence="6 11" id="KW-0227">DNA damage</keyword>
<evidence type="ECO:0000256" key="9">
    <source>
        <dbReference type="ARBA" id="ARBA00023242"/>
    </source>
</evidence>
<dbReference type="AlphaFoldDB" id="R8B9V0"/>
<dbReference type="eggNOG" id="KOG2534">
    <property type="taxonomic scope" value="Eukaryota"/>
</dbReference>
<dbReference type="GO" id="GO:0005634">
    <property type="term" value="C:nucleus"/>
    <property type="evidence" value="ECO:0007669"/>
    <property type="project" value="UniProtKB-SubCell"/>
</dbReference>
<comment type="function">
    <text evidence="11">DNA polymerase that functions in several pathways of DNA repair. Involved in base excision repair (BER) responsible for repair of lesions that give rise to abasic (AP) sites in DNA. Also contributes to DNA double-strand break repair by non-homologous end joining and homologous recombination. Has both template-dependent and template-independent (terminal transferase) DNA polymerase activities. Has also a 5'-deoxyribose-5-phosphate lyase (dRP lyase) activity.</text>
</comment>
<dbReference type="Proteomes" id="UP000014074">
    <property type="component" value="Unassembled WGS sequence"/>
</dbReference>
<evidence type="ECO:0000256" key="10">
    <source>
        <dbReference type="ARBA" id="ARBA00049244"/>
    </source>
</evidence>
<dbReference type="InterPro" id="IPR043519">
    <property type="entry name" value="NT_sf"/>
</dbReference>
<dbReference type="InterPro" id="IPR019843">
    <property type="entry name" value="DNA_pol-X_BS"/>
</dbReference>
<dbReference type="RefSeq" id="XP_007919077.1">
    <property type="nucleotide sequence ID" value="XM_007920886.1"/>
</dbReference>
<dbReference type="InterPro" id="IPR022312">
    <property type="entry name" value="DNA_pol_X"/>
</dbReference>
<evidence type="ECO:0000256" key="4">
    <source>
        <dbReference type="ARBA" id="ARBA00022695"/>
    </source>
</evidence>
<dbReference type="FunFam" id="3.30.210.10:FF:000005">
    <property type="entry name" value="DNA polymerase IV"/>
    <property type="match status" value="1"/>
</dbReference>
<dbReference type="InterPro" id="IPR010996">
    <property type="entry name" value="HHH_MUS81"/>
</dbReference>
<dbReference type="PROSITE" id="PS00522">
    <property type="entry name" value="DNA_POLYMERASE_X"/>
    <property type="match status" value="1"/>
</dbReference>
<evidence type="ECO:0000259" key="12">
    <source>
        <dbReference type="PROSITE" id="PS50172"/>
    </source>
</evidence>
<dbReference type="PANTHER" id="PTHR11276">
    <property type="entry name" value="DNA POLYMERASE TYPE-X FAMILY MEMBER"/>
    <property type="match status" value="1"/>
</dbReference>
<comment type="similarity">
    <text evidence="2 11">Belongs to the DNA polymerase type-X family.</text>
</comment>
<dbReference type="SMART" id="SM00483">
    <property type="entry name" value="POLXc"/>
    <property type="match status" value="1"/>
</dbReference>
<dbReference type="Pfam" id="PF14791">
    <property type="entry name" value="DNA_pol_B_thumb"/>
    <property type="match status" value="1"/>
</dbReference>
<sequence length="602" mass="67852">MAPDFPVIYLLPTHLSPDELHELESQIPSLTYDINEASVVIGKISEKNRALFELRKRKLVTEEVFLDRLSVSPRVKRRKISSFGDVAIDTDSDTMSDIDTQSSTQLSTTASADDLIKVVKLAWFTESLSKDVVLPMTDYLIYQGRKIKSDAATSMKPPPRPADILSRAKADAGGTQMDNYLRHGPFRKDRDRDGYKMAHVKPPPLLKQTTSEHDIDEYLPPIPSFLHTTYSCQRPTHVNPPNKDFIEELKRIRTTRTLTGDKIGVRAYSSSIATLAAYPYTLRSAQEVARLPGCGIKIAELYQEFKQTGFLQEAQNADSDPKISVLKLFYEIWGVADATAWEFYNKGWRDLDDIVEYGWSSLSRVQQIGVKYYDEFQIKIPRHEVESIANVVLEQANKVRKGFQMVIVGGYRRGKELSGDVDVVLSHPDEAATEGVIEDIVLGLEKGSFITHTLSLSTKNSERGQDPVSWKGNDKKAGAGFDTLDKALVVWQDPKWSPQPGETKNTNIHRRVDIIISPWKTTGCAVLGWSSGTTFQRDLRRYCKRERGLKFDSSGIRSRVDGAWVDFEDGGLGKAPDMLTAERRVFAGLELEWRPPEERCTE</sequence>
<evidence type="ECO:0000256" key="6">
    <source>
        <dbReference type="ARBA" id="ARBA00022763"/>
    </source>
</evidence>
<dbReference type="PANTHER" id="PTHR11276:SF29">
    <property type="entry name" value="DNA POLYMERASE TYPE-X FAMILY PROTEIN POL4"/>
    <property type="match status" value="1"/>
</dbReference>
<dbReference type="EMBL" id="KB933360">
    <property type="protein sequence ID" value="EON96094.1"/>
    <property type="molecule type" value="Genomic_DNA"/>
</dbReference>
<accession>R8B9V0</accession>
<dbReference type="HOGENOM" id="CLU_008698_4_1_1"/>